<protein>
    <submittedName>
        <fullName evidence="2">Uncharacterized protein</fullName>
    </submittedName>
</protein>
<dbReference type="Proteomes" id="UP000799324">
    <property type="component" value="Unassembled WGS sequence"/>
</dbReference>
<organism evidence="2 3">
    <name type="scientific">Lophiostoma macrostomum CBS 122681</name>
    <dbReference type="NCBI Taxonomy" id="1314788"/>
    <lineage>
        <taxon>Eukaryota</taxon>
        <taxon>Fungi</taxon>
        <taxon>Dikarya</taxon>
        <taxon>Ascomycota</taxon>
        <taxon>Pezizomycotina</taxon>
        <taxon>Dothideomycetes</taxon>
        <taxon>Pleosporomycetidae</taxon>
        <taxon>Pleosporales</taxon>
        <taxon>Lophiostomataceae</taxon>
        <taxon>Lophiostoma</taxon>
    </lineage>
</organism>
<proteinExistence type="predicted"/>
<evidence type="ECO:0000313" key="2">
    <source>
        <dbReference type="EMBL" id="KAF2651435.1"/>
    </source>
</evidence>
<reference evidence="2" key="1">
    <citation type="journal article" date="2020" name="Stud. Mycol.">
        <title>101 Dothideomycetes genomes: a test case for predicting lifestyles and emergence of pathogens.</title>
        <authorList>
            <person name="Haridas S."/>
            <person name="Albert R."/>
            <person name="Binder M."/>
            <person name="Bloem J."/>
            <person name="Labutti K."/>
            <person name="Salamov A."/>
            <person name="Andreopoulos B."/>
            <person name="Baker S."/>
            <person name="Barry K."/>
            <person name="Bills G."/>
            <person name="Bluhm B."/>
            <person name="Cannon C."/>
            <person name="Castanera R."/>
            <person name="Culley D."/>
            <person name="Daum C."/>
            <person name="Ezra D."/>
            <person name="Gonzalez J."/>
            <person name="Henrissat B."/>
            <person name="Kuo A."/>
            <person name="Liang C."/>
            <person name="Lipzen A."/>
            <person name="Lutzoni F."/>
            <person name="Magnuson J."/>
            <person name="Mondo S."/>
            <person name="Nolan M."/>
            <person name="Ohm R."/>
            <person name="Pangilinan J."/>
            <person name="Park H.-J."/>
            <person name="Ramirez L."/>
            <person name="Alfaro M."/>
            <person name="Sun H."/>
            <person name="Tritt A."/>
            <person name="Yoshinaga Y."/>
            <person name="Zwiers L.-H."/>
            <person name="Turgeon B."/>
            <person name="Goodwin S."/>
            <person name="Spatafora J."/>
            <person name="Crous P."/>
            <person name="Grigoriev I."/>
        </authorList>
    </citation>
    <scope>NUCLEOTIDE SEQUENCE</scope>
    <source>
        <strain evidence="2">CBS 122681</strain>
    </source>
</reference>
<gene>
    <name evidence="2" type="ORF">K491DRAFT_90775</name>
</gene>
<accession>A0A6A6SUJ6</accession>
<evidence type="ECO:0000313" key="3">
    <source>
        <dbReference type="Proteomes" id="UP000799324"/>
    </source>
</evidence>
<dbReference type="EMBL" id="MU004426">
    <property type="protein sequence ID" value="KAF2651435.1"/>
    <property type="molecule type" value="Genomic_DNA"/>
</dbReference>
<keyword evidence="3" id="KW-1185">Reference proteome</keyword>
<sequence>MTGEPIAFADKGGSRVGKRRKGLVRGDTTCAWLRADKSNAQYTLQAPTADSQLAGGVAVLLTASWPQSNAVTLLKATPPVAAAARHLSPLTGTGDLVEQPSPGIYSGTCPLALDRKGDRADAPSNFPTLLDKASTATFSQSLDGLILHCHSTYSAPANSDTHDYSYPHKTAGNRVPSFRASQGAKAYLCAPSLGAAPHPPAGLSIQRGLHTPQNAKPD</sequence>
<feature type="region of interest" description="Disordered" evidence="1">
    <location>
        <begin position="1"/>
        <end position="20"/>
    </location>
</feature>
<evidence type="ECO:0000256" key="1">
    <source>
        <dbReference type="SAM" id="MobiDB-lite"/>
    </source>
</evidence>
<feature type="region of interest" description="Disordered" evidence="1">
    <location>
        <begin position="199"/>
        <end position="218"/>
    </location>
</feature>
<dbReference type="AlphaFoldDB" id="A0A6A6SUJ6"/>
<name>A0A6A6SUJ6_9PLEO</name>